<sequence>MIPHNEASCIQAVNRLYCYLRHAGLDAQAACEQVQARMQRILDTRGSINPARLTHEPLPAVQLRLPQPASAPAVRRGHLGYPAVR</sequence>
<protein>
    <submittedName>
        <fullName evidence="1">Chorismate synthase</fullName>
    </submittedName>
</protein>
<keyword evidence="2" id="KW-1185">Reference proteome</keyword>
<proteinExistence type="predicted"/>
<dbReference type="EMBL" id="AP018052">
    <property type="protein sequence ID" value="BAZ92529.1"/>
    <property type="molecule type" value="Genomic_DNA"/>
</dbReference>
<evidence type="ECO:0000313" key="2">
    <source>
        <dbReference type="Proteomes" id="UP000218765"/>
    </source>
</evidence>
<dbReference type="AlphaFoldDB" id="A0A1Z4VLQ5"/>
<dbReference type="KEGG" id="ttc:FOKN1_0124"/>
<accession>A0A1Z4VLQ5</accession>
<organism evidence="1 2">
    <name type="scientific">Thiohalobacter thiocyanaticus</name>
    <dbReference type="NCBI Taxonomy" id="585455"/>
    <lineage>
        <taxon>Bacteria</taxon>
        <taxon>Pseudomonadati</taxon>
        <taxon>Pseudomonadota</taxon>
        <taxon>Gammaproteobacteria</taxon>
        <taxon>Thiohalobacterales</taxon>
        <taxon>Thiohalobacteraceae</taxon>
        <taxon>Thiohalobacter</taxon>
    </lineage>
</organism>
<evidence type="ECO:0000313" key="1">
    <source>
        <dbReference type="EMBL" id="BAZ92529.1"/>
    </source>
</evidence>
<dbReference type="OrthoDB" id="9868573at2"/>
<reference evidence="1 2" key="1">
    <citation type="submission" date="2017-05" db="EMBL/GenBank/DDBJ databases">
        <title>Thiocyanate degradation by Thiohalobacter thiocyanaticus FOKN1.</title>
        <authorList>
            <person name="Oshiki M."/>
            <person name="Fukushima T."/>
            <person name="Kawano S."/>
            <person name="Nakagawa J."/>
        </authorList>
    </citation>
    <scope>NUCLEOTIDE SEQUENCE [LARGE SCALE GENOMIC DNA]</scope>
    <source>
        <strain evidence="1 2">FOKN1</strain>
    </source>
</reference>
<dbReference type="RefSeq" id="WP_096363715.1">
    <property type="nucleotide sequence ID" value="NZ_AP018052.1"/>
</dbReference>
<name>A0A1Z4VLQ5_9GAMM</name>
<gene>
    <name evidence="1" type="ORF">FOKN1_0124</name>
</gene>
<dbReference type="Proteomes" id="UP000218765">
    <property type="component" value="Chromosome"/>
</dbReference>